<dbReference type="GO" id="GO:0005886">
    <property type="term" value="C:plasma membrane"/>
    <property type="evidence" value="ECO:0007669"/>
    <property type="project" value="TreeGrafter"/>
</dbReference>
<dbReference type="PANTHER" id="PTHR34009">
    <property type="entry name" value="PROTEIN STAR"/>
    <property type="match status" value="1"/>
</dbReference>
<dbReference type="GO" id="GO:0005737">
    <property type="term" value="C:cytoplasm"/>
    <property type="evidence" value="ECO:0007669"/>
    <property type="project" value="GOC"/>
</dbReference>
<evidence type="ECO:0000259" key="1">
    <source>
        <dbReference type="Pfam" id="PF05050"/>
    </source>
</evidence>
<evidence type="ECO:0000313" key="3">
    <source>
        <dbReference type="Proteomes" id="UP000536179"/>
    </source>
</evidence>
<dbReference type="GO" id="GO:0016197">
    <property type="term" value="P:endosomal transport"/>
    <property type="evidence" value="ECO:0007669"/>
    <property type="project" value="TreeGrafter"/>
</dbReference>
<gene>
    <name evidence="2" type="ORF">FHS27_002097</name>
</gene>
<name>A0A7W5H5I7_9BACT</name>
<comment type="caution">
    <text evidence="2">The sequence shown here is derived from an EMBL/GenBank/DDBJ whole genome shotgun (WGS) entry which is preliminary data.</text>
</comment>
<accession>A0A7W5H5I7</accession>
<dbReference type="SUPFAM" id="SSF53335">
    <property type="entry name" value="S-adenosyl-L-methionine-dependent methyltransferases"/>
    <property type="match status" value="1"/>
</dbReference>
<dbReference type="Pfam" id="PF05050">
    <property type="entry name" value="Methyltransf_21"/>
    <property type="match status" value="1"/>
</dbReference>
<keyword evidence="2" id="KW-0489">Methyltransferase</keyword>
<keyword evidence="2" id="KW-0808">Transferase</keyword>
<dbReference type="InterPro" id="IPR006342">
    <property type="entry name" value="FkbM_mtfrase"/>
</dbReference>
<dbReference type="AlphaFoldDB" id="A0A7W5H5I7"/>
<dbReference type="GO" id="GO:0032259">
    <property type="term" value="P:methylation"/>
    <property type="evidence" value="ECO:0007669"/>
    <property type="project" value="UniProtKB-KW"/>
</dbReference>
<dbReference type="GO" id="GO:0006888">
    <property type="term" value="P:endoplasmic reticulum to Golgi vesicle-mediated transport"/>
    <property type="evidence" value="ECO:0007669"/>
    <property type="project" value="TreeGrafter"/>
</dbReference>
<keyword evidence="3" id="KW-1185">Reference proteome</keyword>
<feature type="domain" description="Methyltransferase FkbM" evidence="1">
    <location>
        <begin position="2"/>
        <end position="129"/>
    </location>
</feature>
<dbReference type="InterPro" id="IPR053202">
    <property type="entry name" value="EGF_Rcpt_Signaling_Reg"/>
</dbReference>
<dbReference type="InterPro" id="IPR029063">
    <property type="entry name" value="SAM-dependent_MTases_sf"/>
</dbReference>
<proteinExistence type="predicted"/>
<evidence type="ECO:0000313" key="2">
    <source>
        <dbReference type="EMBL" id="MBB3206288.1"/>
    </source>
</evidence>
<sequence length="174" mass="19759">MVEPHPDSFAKLSDYFGDLTQISLANVAICSDTGVREFYYLPNNPLVASFSKDHVRKFAAEANEVRSIDVQCETMMRFLQTHGVDSTDLLAIDTEGYDGEILRSINFDQFQAEAILFETVHLNDKDKSECFRLLAENSFQLMHGAHDTVAVRIPNRYPRLEALVRAYRLPDQPA</sequence>
<dbReference type="EMBL" id="JACHXU010000006">
    <property type="protein sequence ID" value="MBB3206288.1"/>
    <property type="molecule type" value="Genomic_DNA"/>
</dbReference>
<dbReference type="NCBIfam" id="TIGR01444">
    <property type="entry name" value="fkbM_fam"/>
    <property type="match status" value="1"/>
</dbReference>
<organism evidence="2 3">
    <name type="scientific">Aporhodopirellula rubra</name>
    <dbReference type="NCBI Taxonomy" id="980271"/>
    <lineage>
        <taxon>Bacteria</taxon>
        <taxon>Pseudomonadati</taxon>
        <taxon>Planctomycetota</taxon>
        <taxon>Planctomycetia</taxon>
        <taxon>Pirellulales</taxon>
        <taxon>Pirellulaceae</taxon>
        <taxon>Aporhodopirellula</taxon>
    </lineage>
</organism>
<dbReference type="GO" id="GO:0008168">
    <property type="term" value="F:methyltransferase activity"/>
    <property type="evidence" value="ECO:0007669"/>
    <property type="project" value="UniProtKB-KW"/>
</dbReference>
<protein>
    <submittedName>
        <fullName evidence="2">FkbM family methyltransferase</fullName>
    </submittedName>
</protein>
<dbReference type="PANTHER" id="PTHR34009:SF2">
    <property type="entry name" value="PROTEIN STAR"/>
    <property type="match status" value="1"/>
</dbReference>
<dbReference type="Gene3D" id="3.40.50.150">
    <property type="entry name" value="Vaccinia Virus protein VP39"/>
    <property type="match status" value="1"/>
</dbReference>
<dbReference type="Proteomes" id="UP000536179">
    <property type="component" value="Unassembled WGS sequence"/>
</dbReference>
<reference evidence="2 3" key="1">
    <citation type="submission" date="2020-08" db="EMBL/GenBank/DDBJ databases">
        <title>Genomic Encyclopedia of Type Strains, Phase III (KMG-III): the genomes of soil and plant-associated and newly described type strains.</title>
        <authorList>
            <person name="Whitman W."/>
        </authorList>
    </citation>
    <scope>NUCLEOTIDE SEQUENCE [LARGE SCALE GENOMIC DNA]</scope>
    <source>
        <strain evidence="2 3">CECT 8075</strain>
    </source>
</reference>